<dbReference type="EMBL" id="CADCUH010000093">
    <property type="protein sequence ID" value="CAA9343156.1"/>
    <property type="molecule type" value="Genomic_DNA"/>
</dbReference>
<evidence type="ECO:0000259" key="4">
    <source>
        <dbReference type="Pfam" id="PF03816"/>
    </source>
</evidence>
<feature type="transmembrane region" description="Helical" evidence="3">
    <location>
        <begin position="98"/>
        <end position="120"/>
    </location>
</feature>
<protein>
    <submittedName>
        <fullName evidence="5">Cell envelope-related transcriptional attenuator</fullName>
    </submittedName>
</protein>
<evidence type="ECO:0000256" key="3">
    <source>
        <dbReference type="SAM" id="Phobius"/>
    </source>
</evidence>
<sequence length="491" mass="51783">MTHTGPSGATAVAASARTPYARDVEAARVRFRRALTLLLMTLVLPGSAQLVLGRRAVGRAAVRVWLGCWAVLLLTVAVGVLDRGFVFWAGLNPGLLGALRLLLCALAIGWVLLFLDAWRLGEPLQLRQKQRLVVVGLNGAFTFLVAGALLFGSHLVAVHRDLVLAVSGDGDASAAQDGRYNVLLVGGDSGVGRYGLRTDSLTVASIDADTGRTVLFGLPRNMTDFPFPEGSVLGEAFPDGYDCETCTLNSLATWAADNPDRFAGTADPGMAATIEGVEGITGLPVNYYAMVDLDGFRSLVAAMGGLTLNVRDRIPIGLPVRRYIEPGVRELDGFETLWFARSRESADDYSRMARQKCVMSAMLQQLSPQVVITRFAALAEAGEHILTTDLPASELDTFAELALKAKAQRISTVSFVPPVISTSSPDIAKVHAMVATAVERAEGDGGGGGGGRSRPSQGFDARSAGPSTGGSIGSMSEGYRANQADDLSKAC</sequence>
<dbReference type="InterPro" id="IPR004474">
    <property type="entry name" value="LytR_CpsA_psr"/>
</dbReference>
<dbReference type="NCBIfam" id="TIGR00350">
    <property type="entry name" value="lytR_cpsA_psr"/>
    <property type="match status" value="1"/>
</dbReference>
<organism evidence="5">
    <name type="scientific">uncultured Nocardioidaceae bacterium</name>
    <dbReference type="NCBI Taxonomy" id="253824"/>
    <lineage>
        <taxon>Bacteria</taxon>
        <taxon>Bacillati</taxon>
        <taxon>Actinomycetota</taxon>
        <taxon>Actinomycetes</taxon>
        <taxon>Propionibacteriales</taxon>
        <taxon>Nocardioidaceae</taxon>
        <taxon>environmental samples</taxon>
    </lineage>
</organism>
<feature type="domain" description="Cell envelope-related transcriptional attenuator" evidence="4">
    <location>
        <begin position="197"/>
        <end position="366"/>
    </location>
</feature>
<dbReference type="AlphaFoldDB" id="A0A6J4M0R8"/>
<name>A0A6J4M0R8_9ACTN</name>
<dbReference type="PANTHER" id="PTHR33392:SF6">
    <property type="entry name" value="POLYISOPRENYL-TEICHOIC ACID--PEPTIDOGLYCAN TEICHOIC ACID TRANSFERASE TAGU"/>
    <property type="match status" value="1"/>
</dbReference>
<feature type="region of interest" description="Disordered" evidence="2">
    <location>
        <begin position="441"/>
        <end position="491"/>
    </location>
</feature>
<keyword evidence="3" id="KW-1133">Transmembrane helix</keyword>
<dbReference type="Gene3D" id="3.40.630.190">
    <property type="entry name" value="LCP protein"/>
    <property type="match status" value="1"/>
</dbReference>
<keyword evidence="3" id="KW-0812">Transmembrane</keyword>
<gene>
    <name evidence="5" type="ORF">AVDCRST_MAG36-1494</name>
</gene>
<feature type="transmembrane region" description="Helical" evidence="3">
    <location>
        <begin position="132"/>
        <end position="152"/>
    </location>
</feature>
<feature type="transmembrane region" description="Helical" evidence="3">
    <location>
        <begin position="64"/>
        <end position="86"/>
    </location>
</feature>
<dbReference type="InterPro" id="IPR050922">
    <property type="entry name" value="LytR/CpsA/Psr_CW_biosynth"/>
</dbReference>
<keyword evidence="3" id="KW-0472">Membrane</keyword>
<dbReference type="PANTHER" id="PTHR33392">
    <property type="entry name" value="POLYISOPRENYL-TEICHOIC ACID--PEPTIDOGLYCAN TEICHOIC ACID TRANSFERASE TAGU"/>
    <property type="match status" value="1"/>
</dbReference>
<evidence type="ECO:0000256" key="2">
    <source>
        <dbReference type="SAM" id="MobiDB-lite"/>
    </source>
</evidence>
<reference evidence="5" key="1">
    <citation type="submission" date="2020-02" db="EMBL/GenBank/DDBJ databases">
        <authorList>
            <person name="Meier V. D."/>
        </authorList>
    </citation>
    <scope>NUCLEOTIDE SEQUENCE</scope>
    <source>
        <strain evidence="5">AVDCRST_MAG36</strain>
    </source>
</reference>
<feature type="transmembrane region" description="Helical" evidence="3">
    <location>
        <begin position="34"/>
        <end position="52"/>
    </location>
</feature>
<proteinExistence type="inferred from homology"/>
<evidence type="ECO:0000313" key="5">
    <source>
        <dbReference type="EMBL" id="CAA9343156.1"/>
    </source>
</evidence>
<accession>A0A6J4M0R8</accession>
<dbReference type="Pfam" id="PF03816">
    <property type="entry name" value="LytR_cpsA_psr"/>
    <property type="match status" value="1"/>
</dbReference>
<comment type="similarity">
    <text evidence="1">Belongs to the LytR/CpsA/Psr (LCP) family.</text>
</comment>
<evidence type="ECO:0000256" key="1">
    <source>
        <dbReference type="ARBA" id="ARBA00006068"/>
    </source>
</evidence>